<comment type="subcellular location">
    <subcellularLocation>
        <location evidence="1">Cell membrane</location>
        <topology evidence="1">Multi-pass membrane protein</topology>
    </subcellularLocation>
    <subcellularLocation>
        <location evidence="6">Membrane</location>
        <topology evidence="6">Multi-pass membrane protein</topology>
    </subcellularLocation>
</comment>
<reference evidence="11 12" key="1">
    <citation type="submission" date="2017-10" db="EMBL/GenBank/DDBJ databases">
        <title>Nyctiphanis sp. nov., isolated from the stomach of the euphausiid Nyctiphanes simplex (Hansen, 1911) in the Gulf of California.</title>
        <authorList>
            <person name="Gomez-Gil B."/>
            <person name="Aguilar-Mendez M."/>
            <person name="Lopez-Cortes A."/>
            <person name="Gomez-Gutierrez J."/>
            <person name="Roque A."/>
            <person name="Lang E."/>
            <person name="Gonzalez-Castillo A."/>
        </authorList>
    </citation>
    <scope>NUCLEOTIDE SEQUENCE [LARGE SCALE GENOMIC DNA]</scope>
    <source>
        <strain evidence="11 12">CAIM 600</strain>
    </source>
</reference>
<keyword evidence="6" id="KW-0813">Transport</keyword>
<dbReference type="Pfam" id="PF01618">
    <property type="entry name" value="MotA_ExbB"/>
    <property type="match status" value="1"/>
</dbReference>
<evidence type="ECO:0000259" key="10">
    <source>
        <dbReference type="Pfam" id="PF01618"/>
    </source>
</evidence>
<keyword evidence="9" id="KW-0732">Signal</keyword>
<dbReference type="PANTHER" id="PTHR30625:SF11">
    <property type="entry name" value="MOTA_TOLQ_EXBB PROTON CHANNEL DOMAIN-CONTAINING PROTEIN"/>
    <property type="match status" value="1"/>
</dbReference>
<dbReference type="InterPro" id="IPR050790">
    <property type="entry name" value="ExbB/TolQ_transport"/>
</dbReference>
<dbReference type="GO" id="GO:0017038">
    <property type="term" value="P:protein import"/>
    <property type="evidence" value="ECO:0007669"/>
    <property type="project" value="TreeGrafter"/>
</dbReference>
<evidence type="ECO:0000256" key="4">
    <source>
        <dbReference type="ARBA" id="ARBA00022989"/>
    </source>
</evidence>
<proteinExistence type="inferred from homology"/>
<dbReference type="Proteomes" id="UP000290287">
    <property type="component" value="Unassembled WGS sequence"/>
</dbReference>
<sequence length="447" mass="48246">MIRLCLILSVLCFSVMPAHAADDLVSGSLRAQQESEKRNKAREHVFVAEHAKLTKQLAALQAKKSTLEEDINRLNNVFSANESTITDLHARLELESGNLGEVNSVVHDAAVYVLGKSHESPASIGLGATSQNLKDIASSDTFPDLQQLAQLWQGMLNHMQAGGNITPLNLPVRDGSGAITQQPVFRIGDIALVGENGYLDWSELAGRATYFQYQPERGLTQKKVKELQVGQSVTFDPTGGAVFLQLSKTPHLFDRIKQGGAVGYLILTLLGVGLFIALVRGVSLASTRIAIRQQMKSPRYPVNNPLGRVLQVYHAEPNRSIESMELRLLEAIVDEQQHCERGLSMLKLLAALAPMLGLLGTVTGMIDTFQVITEFGNGDPKVMAGGISTALITTVMGLIAAIPLLLAHNILSSQADAIRGTLEKISISLVAEQAEATDMNGLTMKTV</sequence>
<feature type="domain" description="MotA/TolQ/ExbB proton channel" evidence="10">
    <location>
        <begin position="310"/>
        <end position="422"/>
    </location>
</feature>
<comment type="caution">
    <text evidence="11">The sequence shown here is derived from an EMBL/GenBank/DDBJ whole genome shotgun (WGS) entry which is preliminary data.</text>
</comment>
<evidence type="ECO:0000256" key="1">
    <source>
        <dbReference type="ARBA" id="ARBA00004651"/>
    </source>
</evidence>
<evidence type="ECO:0000313" key="11">
    <source>
        <dbReference type="EMBL" id="RXJ73171.1"/>
    </source>
</evidence>
<dbReference type="AlphaFoldDB" id="A0A4Q0YVZ8"/>
<dbReference type="GO" id="GO:0005886">
    <property type="term" value="C:plasma membrane"/>
    <property type="evidence" value="ECO:0007669"/>
    <property type="project" value="UniProtKB-SubCell"/>
</dbReference>
<evidence type="ECO:0000256" key="3">
    <source>
        <dbReference type="ARBA" id="ARBA00022692"/>
    </source>
</evidence>
<dbReference type="RefSeq" id="WP_129122423.1">
    <property type="nucleotide sequence ID" value="NZ_PEIB01000012.1"/>
</dbReference>
<keyword evidence="7" id="KW-0175">Coiled coil</keyword>
<feature type="transmembrane region" description="Helical" evidence="8">
    <location>
        <begin position="348"/>
        <end position="366"/>
    </location>
</feature>
<feature type="chain" id="PRO_5020257980" evidence="9">
    <location>
        <begin position="21"/>
        <end position="447"/>
    </location>
</feature>
<evidence type="ECO:0000256" key="7">
    <source>
        <dbReference type="SAM" id="Coils"/>
    </source>
</evidence>
<keyword evidence="11" id="KW-0969">Cilium</keyword>
<comment type="similarity">
    <text evidence="6">Belongs to the exbB/tolQ family.</text>
</comment>
<feature type="transmembrane region" description="Helical" evidence="8">
    <location>
        <begin position="386"/>
        <end position="406"/>
    </location>
</feature>
<evidence type="ECO:0000313" key="12">
    <source>
        <dbReference type="Proteomes" id="UP000290287"/>
    </source>
</evidence>
<feature type="coiled-coil region" evidence="7">
    <location>
        <begin position="50"/>
        <end position="77"/>
    </location>
</feature>
<keyword evidence="2" id="KW-1003">Cell membrane</keyword>
<dbReference type="PIRSF" id="PIRSF037714">
    <property type="entry name" value="TolR"/>
    <property type="match status" value="1"/>
</dbReference>
<feature type="transmembrane region" description="Helical" evidence="8">
    <location>
        <begin position="261"/>
        <end position="282"/>
    </location>
</feature>
<evidence type="ECO:0000256" key="9">
    <source>
        <dbReference type="SAM" id="SignalP"/>
    </source>
</evidence>
<gene>
    <name evidence="11" type="ORF">CS022_11785</name>
</gene>
<evidence type="ECO:0000256" key="5">
    <source>
        <dbReference type="ARBA" id="ARBA00023136"/>
    </source>
</evidence>
<feature type="signal peptide" evidence="9">
    <location>
        <begin position="1"/>
        <end position="20"/>
    </location>
</feature>
<dbReference type="InterPro" id="IPR017270">
    <property type="entry name" value="MotA/TolQ/ExbB-rel"/>
</dbReference>
<dbReference type="InterPro" id="IPR002898">
    <property type="entry name" value="MotA_ExbB_proton_chnl"/>
</dbReference>
<accession>A0A4Q0YVZ8</accession>
<name>A0A4Q0YVZ8_9GAMM</name>
<keyword evidence="3 8" id="KW-0812">Transmembrane</keyword>
<keyword evidence="5 8" id="KW-0472">Membrane</keyword>
<dbReference type="EMBL" id="PEIB01000012">
    <property type="protein sequence ID" value="RXJ73171.1"/>
    <property type="molecule type" value="Genomic_DNA"/>
</dbReference>
<keyword evidence="11" id="KW-0966">Cell projection</keyword>
<evidence type="ECO:0000256" key="8">
    <source>
        <dbReference type="SAM" id="Phobius"/>
    </source>
</evidence>
<protein>
    <submittedName>
        <fullName evidence="11">Flagellar motor protein MotA</fullName>
    </submittedName>
</protein>
<keyword evidence="11" id="KW-0282">Flagellum</keyword>
<keyword evidence="4 8" id="KW-1133">Transmembrane helix</keyword>
<organism evidence="11 12">
    <name type="scientific">Veronia nyctiphanis</name>
    <dbReference type="NCBI Taxonomy" id="1278244"/>
    <lineage>
        <taxon>Bacteria</taxon>
        <taxon>Pseudomonadati</taxon>
        <taxon>Pseudomonadota</taxon>
        <taxon>Gammaproteobacteria</taxon>
        <taxon>Vibrionales</taxon>
        <taxon>Vibrionaceae</taxon>
        <taxon>Veronia</taxon>
    </lineage>
</organism>
<keyword evidence="6" id="KW-0653">Protein transport</keyword>
<keyword evidence="12" id="KW-1185">Reference proteome</keyword>
<evidence type="ECO:0000256" key="6">
    <source>
        <dbReference type="RuleBase" id="RU004057"/>
    </source>
</evidence>
<evidence type="ECO:0000256" key="2">
    <source>
        <dbReference type="ARBA" id="ARBA00022475"/>
    </source>
</evidence>
<dbReference type="PANTHER" id="PTHR30625">
    <property type="entry name" value="PROTEIN TOLQ"/>
    <property type="match status" value="1"/>
</dbReference>
<dbReference type="OrthoDB" id="4045at2"/>